<proteinExistence type="predicted"/>
<reference evidence="1 2" key="1">
    <citation type="submission" date="2013-11" db="EMBL/GenBank/DDBJ databases">
        <title>Draft genome of the bovine lungworm Dictyocaulus viviparus.</title>
        <authorList>
            <person name="Mitreva M."/>
        </authorList>
    </citation>
    <scope>NUCLEOTIDE SEQUENCE [LARGE SCALE GENOMIC DNA]</scope>
    <source>
        <strain evidence="1 2">HannoverDv2000</strain>
    </source>
</reference>
<name>A0A0D8XDI4_DICVI</name>
<dbReference type="OrthoDB" id="43807at2759"/>
<dbReference type="Pfam" id="PF24917">
    <property type="entry name" value="BLTP3A_B"/>
    <property type="match status" value="2"/>
</dbReference>
<dbReference type="Proteomes" id="UP000053766">
    <property type="component" value="Unassembled WGS sequence"/>
</dbReference>
<gene>
    <name evidence="1" type="ORF">DICVIV_12324</name>
</gene>
<dbReference type="PANTHER" id="PTHR22774:SF11">
    <property type="entry name" value="CHOREIN N-TERMINAL DOMAIN-CONTAINING PROTEIN"/>
    <property type="match status" value="1"/>
</dbReference>
<dbReference type="EMBL" id="KN716776">
    <property type="protein sequence ID" value="KJH41699.1"/>
    <property type="molecule type" value="Genomic_DNA"/>
</dbReference>
<dbReference type="PANTHER" id="PTHR22774">
    <property type="entry name" value="CHOREIN N-TERMINAL DOMAIN-CONTAINING PROTEIN"/>
    <property type="match status" value="1"/>
</dbReference>
<evidence type="ECO:0000313" key="1">
    <source>
        <dbReference type="EMBL" id="KJH41699.1"/>
    </source>
</evidence>
<protein>
    <submittedName>
        <fullName evidence="1">Uncharacterized protein</fullName>
    </submittedName>
</protein>
<organism evidence="1 2">
    <name type="scientific">Dictyocaulus viviparus</name>
    <name type="common">Bovine lungworm</name>
    <dbReference type="NCBI Taxonomy" id="29172"/>
    <lineage>
        <taxon>Eukaryota</taxon>
        <taxon>Metazoa</taxon>
        <taxon>Ecdysozoa</taxon>
        <taxon>Nematoda</taxon>
        <taxon>Chromadorea</taxon>
        <taxon>Rhabditida</taxon>
        <taxon>Rhabditina</taxon>
        <taxon>Rhabditomorpha</taxon>
        <taxon>Strongyloidea</taxon>
        <taxon>Metastrongylidae</taxon>
        <taxon>Dictyocaulus</taxon>
    </lineage>
</organism>
<accession>A0A0D8XDI4</accession>
<sequence length="693" mass="78615">MKLLKDLNISRFGGIAQLVASGVLIGSSSVGTNYDKHHKKSDHQTSFQVRFARNLKPEQISLDVLKGKSKLHFIEINEEVLTDVLELPPWLRIKRAFCTGVTVSVPWTKLKSAPVQIFIDEINVDVILTSEPPVKQTDRPISTLGDTSYGFADRVVEGMSLYINTVEINFDSDAFGGSFMLSRLSVESRTPGWQVAKDLRLTRISCPTLGRALIYKQISWQLLRIEASAKTEKNEKRLTINAPLRLITSCEGTVVNAQIHMLLEDILWVATLPQLRSAVTFYCYITSLIRKSENECSTDISIPPRHSETLVANGQNVSVSNTFKAFDLEQTSYHLNIKKVDLHLCDDAHTSINEVMQAMLCRCWPELISFNVVIRIYDFVVQCVSDLNSKRDNIQNMLTSDRHLKSLPSDQFIFHFEFVNFMHPSSNILRAPAPISFLQLGPFSILFDRRTVRWCLYVVHNISTAFKQSVDTEMEFPYHSDLRIDLLLPKIIISLPMPSIDDRRFPLRLLISFSTISLSNCIIGRNMPFEMLNDAITYMRQLDLLSGGHVFVVDLLQLLSQDIPCGASELFWLRTSPCWVDTDHGVNTKPFPVVSDVCFLGAVIIRPEQLNIYLESCTQICAVVDRFQFLQIKKLLTSLSDYCDILAADQKHFGSEQSNSFPVIAIVMAINKVTIYVIDFFFSFEIYSFTDTS</sequence>
<dbReference type="AlphaFoldDB" id="A0A0D8XDI4"/>
<keyword evidence="2" id="KW-1185">Reference proteome</keyword>
<dbReference type="InterPro" id="IPR026728">
    <property type="entry name" value="BLTP3A/B"/>
</dbReference>
<dbReference type="STRING" id="29172.A0A0D8XDI4"/>
<evidence type="ECO:0000313" key="2">
    <source>
        <dbReference type="Proteomes" id="UP000053766"/>
    </source>
</evidence>
<reference evidence="2" key="2">
    <citation type="journal article" date="2016" name="Sci. Rep.">
        <title>Dictyocaulus viviparus genome, variome and transcriptome elucidate lungworm biology and support future intervention.</title>
        <authorList>
            <person name="McNulty S.N."/>
            <person name="Strube C."/>
            <person name="Rosa B.A."/>
            <person name="Martin J.C."/>
            <person name="Tyagi R."/>
            <person name="Choi Y.J."/>
            <person name="Wang Q."/>
            <person name="Hallsworth Pepin K."/>
            <person name="Zhang X."/>
            <person name="Ozersky P."/>
            <person name="Wilson R.K."/>
            <person name="Sternberg P.W."/>
            <person name="Gasser R.B."/>
            <person name="Mitreva M."/>
        </authorList>
    </citation>
    <scope>NUCLEOTIDE SEQUENCE [LARGE SCALE GENOMIC DNA]</scope>
    <source>
        <strain evidence="2">HannoverDv2000</strain>
    </source>
</reference>